<keyword evidence="4" id="KW-0862">Zinc</keyword>
<dbReference type="EMBL" id="FOSK01000010">
    <property type="protein sequence ID" value="SFK85177.1"/>
    <property type="molecule type" value="Genomic_DNA"/>
</dbReference>
<reference evidence="6 7" key="1">
    <citation type="submission" date="2016-10" db="EMBL/GenBank/DDBJ databases">
        <authorList>
            <person name="Varghese N."/>
            <person name="Submissions S."/>
        </authorList>
    </citation>
    <scope>NUCLEOTIDE SEQUENCE [LARGE SCALE GENOMIC DNA]</scope>
    <source>
        <strain evidence="6 7">DSM 16392</strain>
    </source>
</reference>
<dbReference type="Pfam" id="PF05853">
    <property type="entry name" value="BKACE"/>
    <property type="match status" value="1"/>
</dbReference>
<comment type="caution">
    <text evidence="6">The sequence shown here is derived from an EMBL/GenBank/DDBJ whole genome shotgun (WGS) entry which is preliminary data.</text>
</comment>
<name>A0A1I4CY87_9HYPH</name>
<dbReference type="Proteomes" id="UP000199598">
    <property type="component" value="Unassembled WGS sequence"/>
</dbReference>
<evidence type="ECO:0000256" key="3">
    <source>
        <dbReference type="ARBA" id="ARBA00022723"/>
    </source>
</evidence>
<dbReference type="Gene3D" id="3.20.20.70">
    <property type="entry name" value="Aldolase class I"/>
    <property type="match status" value="1"/>
</dbReference>
<evidence type="ECO:0000256" key="4">
    <source>
        <dbReference type="ARBA" id="ARBA00022833"/>
    </source>
</evidence>
<dbReference type="PANTHER" id="PTHR37418">
    <property type="entry name" value="3-KETO-5-AMINOHEXANOATE CLEAVAGE ENZYME-RELATED"/>
    <property type="match status" value="1"/>
</dbReference>
<dbReference type="InterPro" id="IPR008567">
    <property type="entry name" value="BKACE"/>
</dbReference>
<accession>A0A1I4CY87</accession>
<evidence type="ECO:0000313" key="6">
    <source>
        <dbReference type="EMBL" id="SFK85177.1"/>
    </source>
</evidence>
<gene>
    <name evidence="6" type="ORF">SAMN04488518_11059</name>
</gene>
<sequence length="278" mass="29910">MTKRLIMSAPNGARRGKADHPQLPVTIEDVVACAVNVEAEGADALHAHVRGAEGQHVLDAGLYKELILEVTAKCPELAVQITTEAVGRYSAQEQYDVVAAVEPEAVSVAMREMAPEGGDMDLARRFYHEAKEVGRAVQHILYAPEDVARLDLLMGEGVVPAGYGSQLYVLGRYAKDQESDPRDLLGFLSARDAAAHIAQNNPFMLCAFGRAETACGALAFGHGGHARIGFENSLWHGTGKLAKDNAERIQVVSHIRSEMGYEGAVSKDDVLKVLGKPQ</sequence>
<keyword evidence="3" id="KW-0479">Metal-binding</keyword>
<evidence type="ECO:0000256" key="5">
    <source>
        <dbReference type="SAM" id="MobiDB-lite"/>
    </source>
</evidence>
<dbReference type="PANTHER" id="PTHR37418:SF2">
    <property type="entry name" value="3-KETO-5-AMINOHEXANOATE CLEAVAGE ENZYME"/>
    <property type="match status" value="1"/>
</dbReference>
<feature type="region of interest" description="Disordered" evidence="5">
    <location>
        <begin position="1"/>
        <end position="20"/>
    </location>
</feature>
<proteinExistence type="predicted"/>
<evidence type="ECO:0000313" key="7">
    <source>
        <dbReference type="Proteomes" id="UP000199598"/>
    </source>
</evidence>
<comment type="cofactor">
    <cofactor evidence="1">
        <name>Zn(2+)</name>
        <dbReference type="ChEBI" id="CHEBI:29105"/>
    </cofactor>
</comment>
<keyword evidence="7" id="KW-1185">Reference proteome</keyword>
<evidence type="ECO:0000256" key="1">
    <source>
        <dbReference type="ARBA" id="ARBA00001947"/>
    </source>
</evidence>
<keyword evidence="2" id="KW-0808">Transferase</keyword>
<evidence type="ECO:0000256" key="2">
    <source>
        <dbReference type="ARBA" id="ARBA00022679"/>
    </source>
</evidence>
<organism evidence="6 7">
    <name type="scientific">Pseudovibrio ascidiaceicola</name>
    <dbReference type="NCBI Taxonomy" id="285279"/>
    <lineage>
        <taxon>Bacteria</taxon>
        <taxon>Pseudomonadati</taxon>
        <taxon>Pseudomonadota</taxon>
        <taxon>Alphaproteobacteria</taxon>
        <taxon>Hyphomicrobiales</taxon>
        <taxon>Stappiaceae</taxon>
        <taxon>Pseudovibrio</taxon>
    </lineage>
</organism>
<dbReference type="InterPro" id="IPR013785">
    <property type="entry name" value="Aldolase_TIM"/>
</dbReference>
<dbReference type="RefSeq" id="WP_093521651.1">
    <property type="nucleotide sequence ID" value="NZ_FOSK01000010.1"/>
</dbReference>
<protein>
    <submittedName>
        <fullName evidence="6">Uncharacterized conserved protein, DUF849 family</fullName>
    </submittedName>
</protein>